<accession>A0A1I7WHM9</accession>
<dbReference type="WBParaSite" id="Hba_04467">
    <property type="protein sequence ID" value="Hba_04467"/>
    <property type="gene ID" value="Hba_04467"/>
</dbReference>
<organism evidence="3 4">
    <name type="scientific">Heterorhabditis bacteriophora</name>
    <name type="common">Entomopathogenic nematode worm</name>
    <dbReference type="NCBI Taxonomy" id="37862"/>
    <lineage>
        <taxon>Eukaryota</taxon>
        <taxon>Metazoa</taxon>
        <taxon>Ecdysozoa</taxon>
        <taxon>Nematoda</taxon>
        <taxon>Chromadorea</taxon>
        <taxon>Rhabditida</taxon>
        <taxon>Rhabditina</taxon>
        <taxon>Rhabditomorpha</taxon>
        <taxon>Strongyloidea</taxon>
        <taxon>Heterorhabditidae</taxon>
        <taxon>Heterorhabditis</taxon>
    </lineage>
</organism>
<feature type="transmembrane region" description="Helical" evidence="1">
    <location>
        <begin position="77"/>
        <end position="98"/>
    </location>
</feature>
<keyword evidence="2" id="KW-0732">Signal</keyword>
<feature type="signal peptide" evidence="2">
    <location>
        <begin position="1"/>
        <end position="18"/>
    </location>
</feature>
<evidence type="ECO:0000313" key="3">
    <source>
        <dbReference type="Proteomes" id="UP000095283"/>
    </source>
</evidence>
<protein>
    <submittedName>
        <fullName evidence="4">Secreted protein</fullName>
    </submittedName>
</protein>
<sequence>MDYGIVAILLIDLRLVSTYIPYNNSANLRYSLSHQKSTWNRTKEKRVTVDSSLSALMCPRCNLLLASLSATLLQSKFLFSTLGLINFSSFFVFIYHYFNSIFVRSNVFLL</sequence>
<evidence type="ECO:0000256" key="2">
    <source>
        <dbReference type="SAM" id="SignalP"/>
    </source>
</evidence>
<keyword evidence="1" id="KW-1133">Transmembrane helix</keyword>
<evidence type="ECO:0000256" key="1">
    <source>
        <dbReference type="SAM" id="Phobius"/>
    </source>
</evidence>
<name>A0A1I7WHM9_HETBA</name>
<feature type="chain" id="PRO_5009310625" evidence="2">
    <location>
        <begin position="19"/>
        <end position="110"/>
    </location>
</feature>
<reference evidence="4" key="1">
    <citation type="submission" date="2016-11" db="UniProtKB">
        <authorList>
            <consortium name="WormBaseParasite"/>
        </authorList>
    </citation>
    <scope>IDENTIFICATION</scope>
</reference>
<keyword evidence="1" id="KW-0812">Transmembrane</keyword>
<proteinExistence type="predicted"/>
<keyword evidence="1" id="KW-0472">Membrane</keyword>
<evidence type="ECO:0000313" key="4">
    <source>
        <dbReference type="WBParaSite" id="Hba_04467"/>
    </source>
</evidence>
<dbReference type="AlphaFoldDB" id="A0A1I7WHM9"/>
<dbReference type="Proteomes" id="UP000095283">
    <property type="component" value="Unplaced"/>
</dbReference>
<keyword evidence="3" id="KW-1185">Reference proteome</keyword>